<dbReference type="OrthoDB" id="9777306at2"/>
<dbReference type="CDD" id="cd16025">
    <property type="entry name" value="PAS_like"/>
    <property type="match status" value="1"/>
</dbReference>
<dbReference type="GO" id="GO:0004065">
    <property type="term" value="F:arylsulfatase activity"/>
    <property type="evidence" value="ECO:0007669"/>
    <property type="project" value="TreeGrafter"/>
</dbReference>
<dbReference type="InterPro" id="IPR024607">
    <property type="entry name" value="Sulfatase_CS"/>
</dbReference>
<name>A0A2P8E043_9ACTN</name>
<proteinExistence type="inferred from homology"/>
<sequence>MTEDAFRGHVGRTVTESTPWWEPPVRPAAGAPNIVVIVLDDVGFGQLGCFGSSIDTPAMDALAAGGLRYTNFHATALCSTTRSCLLTGRNHHAAGVGFLADFDTGYPSYRGTVTPRATTVAEMLGGHGYGTYLSGKWHVVPPSAMTPAGPFHQWPTGRGFDRYYGFLWGDDDQWAPELWSDQHHVEPPDRPDYHLSADLVDQAERFIADHVSAAPDRPFMLQLAFAACHAPHQAPREFIDRYGGAFDHGWDVERERVLARQIELGVVPPGTRMPGANPGVAAWAELTVDQRRVYARLQEAFAGFMEHTDVQIARLVDFLRRHRLFDDTMIVLLSDNGASGEGGADGSINEYRYFLDLPDDLADSLAALDDIGGPHTHNHYPSGWAQAGNTPLKFYKKHTYGGGVRTPLIVHWPGHISDPGTVRTQFHHVIDVVPTLLEVAGAEAPDTYRGVPQLPMHGTSMAYTFSDAEAASARRLQYFETAGHRGLYRDGWKIVTNHEPGTDFDADRFELYRLSDDFSESDDLAGHHPDVVAGMVDAWWKEARKYDVLPLDDRMQERVASRDPATERNHYRLLPGARLSNGSAGPNFAGRPFRVVARLGPRGAGDGVLLAYGRRAAGFSLFVRDGRLVYDLNLAGRHTVVRTPEQLPSDATTLGMSLITTGDDARVELLVDGTTAGKAAIPRALPAGLGCLSTQCGHNSPSPVSTHYDPPFTFGGDLLDVVIEFGDPDETDGIAVWRSALGAD</sequence>
<dbReference type="InterPro" id="IPR050738">
    <property type="entry name" value="Sulfatase"/>
</dbReference>
<dbReference type="Gene3D" id="3.30.1120.10">
    <property type="match status" value="1"/>
</dbReference>
<evidence type="ECO:0000313" key="6">
    <source>
        <dbReference type="EMBL" id="PSL02843.1"/>
    </source>
</evidence>
<evidence type="ECO:0000256" key="3">
    <source>
        <dbReference type="ARBA" id="ARBA00022801"/>
    </source>
</evidence>
<dbReference type="InterPro" id="IPR017850">
    <property type="entry name" value="Alkaline_phosphatase_core_sf"/>
</dbReference>
<comment type="caution">
    <text evidence="6">The sequence shown here is derived from an EMBL/GenBank/DDBJ whole genome shotgun (WGS) entry which is preliminary data.</text>
</comment>
<accession>A0A2P8E043</accession>
<dbReference type="EMBL" id="PYGE01000009">
    <property type="protein sequence ID" value="PSL02843.1"/>
    <property type="molecule type" value="Genomic_DNA"/>
</dbReference>
<keyword evidence="3" id="KW-0378">Hydrolase</keyword>
<dbReference type="Pfam" id="PF00884">
    <property type="entry name" value="Sulfatase"/>
    <property type="match status" value="1"/>
</dbReference>
<gene>
    <name evidence="6" type="ORF">CLV30_109151</name>
</gene>
<dbReference type="AlphaFoldDB" id="A0A2P8E043"/>
<evidence type="ECO:0000313" key="7">
    <source>
        <dbReference type="Proteomes" id="UP000243528"/>
    </source>
</evidence>
<dbReference type="Proteomes" id="UP000243528">
    <property type="component" value="Unassembled WGS sequence"/>
</dbReference>
<dbReference type="InterPro" id="IPR000917">
    <property type="entry name" value="Sulfatase_N"/>
</dbReference>
<dbReference type="Gene3D" id="3.40.720.10">
    <property type="entry name" value="Alkaline Phosphatase, subunit A"/>
    <property type="match status" value="1"/>
</dbReference>
<dbReference type="PANTHER" id="PTHR42693:SF53">
    <property type="entry name" value="ENDO-4-O-SULFATASE"/>
    <property type="match status" value="1"/>
</dbReference>
<evidence type="ECO:0000256" key="2">
    <source>
        <dbReference type="ARBA" id="ARBA00022723"/>
    </source>
</evidence>
<reference evidence="6 7" key="1">
    <citation type="submission" date="2018-03" db="EMBL/GenBank/DDBJ databases">
        <title>Genomic Encyclopedia of Archaeal and Bacterial Type Strains, Phase II (KMG-II): from individual species to whole genera.</title>
        <authorList>
            <person name="Goeker M."/>
        </authorList>
    </citation>
    <scope>NUCLEOTIDE SEQUENCE [LARGE SCALE GENOMIC DNA]</scope>
    <source>
        <strain evidence="6 7">DSM 45211</strain>
    </source>
</reference>
<evidence type="ECO:0000259" key="5">
    <source>
        <dbReference type="Pfam" id="PF00884"/>
    </source>
</evidence>
<dbReference type="SUPFAM" id="SSF53649">
    <property type="entry name" value="Alkaline phosphatase-like"/>
    <property type="match status" value="1"/>
</dbReference>
<dbReference type="GO" id="GO:0046872">
    <property type="term" value="F:metal ion binding"/>
    <property type="evidence" value="ECO:0007669"/>
    <property type="project" value="UniProtKB-KW"/>
</dbReference>
<feature type="domain" description="Sulfatase N-terminal" evidence="5">
    <location>
        <begin position="32"/>
        <end position="442"/>
    </location>
</feature>
<keyword evidence="2" id="KW-0479">Metal-binding</keyword>
<comment type="similarity">
    <text evidence="1">Belongs to the sulfatase family.</text>
</comment>
<dbReference type="PROSITE" id="PS00149">
    <property type="entry name" value="SULFATASE_2"/>
    <property type="match status" value="1"/>
</dbReference>
<organism evidence="6 7">
    <name type="scientific">Haloactinopolyspora alba</name>
    <dbReference type="NCBI Taxonomy" id="648780"/>
    <lineage>
        <taxon>Bacteria</taxon>
        <taxon>Bacillati</taxon>
        <taxon>Actinomycetota</taxon>
        <taxon>Actinomycetes</taxon>
        <taxon>Jiangellales</taxon>
        <taxon>Jiangellaceae</taxon>
        <taxon>Haloactinopolyspora</taxon>
    </lineage>
</organism>
<dbReference type="PANTHER" id="PTHR42693">
    <property type="entry name" value="ARYLSULFATASE FAMILY MEMBER"/>
    <property type="match status" value="1"/>
</dbReference>
<protein>
    <submittedName>
        <fullName evidence="6">Arylsulfatase</fullName>
    </submittedName>
</protein>
<dbReference type="RefSeq" id="WP_106537834.1">
    <property type="nucleotide sequence ID" value="NZ_PYGE01000009.1"/>
</dbReference>
<keyword evidence="4" id="KW-0106">Calcium</keyword>
<evidence type="ECO:0000256" key="4">
    <source>
        <dbReference type="ARBA" id="ARBA00022837"/>
    </source>
</evidence>
<keyword evidence="7" id="KW-1185">Reference proteome</keyword>
<evidence type="ECO:0000256" key="1">
    <source>
        <dbReference type="ARBA" id="ARBA00008779"/>
    </source>
</evidence>